<gene>
    <name evidence="2" type="ORF">AVDCRST_MAG89-1489</name>
</gene>
<dbReference type="EMBL" id="CADCTV010000326">
    <property type="protein sequence ID" value="CAA9317686.1"/>
    <property type="molecule type" value="Genomic_DNA"/>
</dbReference>
<feature type="non-terminal residue" evidence="2">
    <location>
        <position position="1"/>
    </location>
</feature>
<feature type="compositionally biased region" description="Gly residues" evidence="1">
    <location>
        <begin position="49"/>
        <end position="59"/>
    </location>
</feature>
<reference evidence="2" key="1">
    <citation type="submission" date="2020-02" db="EMBL/GenBank/DDBJ databases">
        <authorList>
            <person name="Meier V. D."/>
        </authorList>
    </citation>
    <scope>NUCLEOTIDE SEQUENCE</scope>
    <source>
        <strain evidence="2">AVDCRST_MAG89</strain>
    </source>
</reference>
<organism evidence="2">
    <name type="scientific">uncultured Gemmatimonadota bacterium</name>
    <dbReference type="NCBI Taxonomy" id="203437"/>
    <lineage>
        <taxon>Bacteria</taxon>
        <taxon>Pseudomonadati</taxon>
        <taxon>Gemmatimonadota</taxon>
        <taxon>environmental samples</taxon>
    </lineage>
</organism>
<dbReference type="AlphaFoldDB" id="A0A6J4KY27"/>
<feature type="region of interest" description="Disordered" evidence="1">
    <location>
        <begin position="39"/>
        <end position="131"/>
    </location>
</feature>
<accession>A0A6J4KY27</accession>
<proteinExistence type="predicted"/>
<evidence type="ECO:0000313" key="2">
    <source>
        <dbReference type="EMBL" id="CAA9317686.1"/>
    </source>
</evidence>
<sequence>GRPVPGRQRAVFGCLPARVTAGAVLVAAGGGAGYLGVRDRGGAPKPGAGRAGGVAGRAGGRAAHRTRAGYVGAAARRDPAGQGPAHPGGGGHQRRHPPDHGRPGALRRVVRPAALRHPGAAPRRVPGFAPL</sequence>
<feature type="non-terminal residue" evidence="2">
    <location>
        <position position="131"/>
    </location>
</feature>
<name>A0A6J4KY27_9BACT</name>
<feature type="compositionally biased region" description="Low complexity" evidence="1">
    <location>
        <begin position="103"/>
        <end position="116"/>
    </location>
</feature>
<protein>
    <submittedName>
        <fullName evidence="2">Uncharacterized protein</fullName>
    </submittedName>
</protein>
<evidence type="ECO:0000256" key="1">
    <source>
        <dbReference type="SAM" id="MobiDB-lite"/>
    </source>
</evidence>